<evidence type="ECO:0000313" key="1">
    <source>
        <dbReference type="EMBL" id="MED6178499.1"/>
    </source>
</evidence>
<keyword evidence="2" id="KW-1185">Reference proteome</keyword>
<gene>
    <name evidence="1" type="ORF">PIB30_108178</name>
</gene>
<reference evidence="1 2" key="1">
    <citation type="journal article" date="2023" name="Plants (Basel)">
        <title>Bridging the Gap: Combining Genomics and Transcriptomics Approaches to Understand Stylosanthes scabra, an Orphan Legume from the Brazilian Caatinga.</title>
        <authorList>
            <person name="Ferreira-Neto J.R.C."/>
            <person name="da Silva M.D."/>
            <person name="Binneck E."/>
            <person name="de Melo N.F."/>
            <person name="da Silva R.H."/>
            <person name="de Melo A.L.T.M."/>
            <person name="Pandolfi V."/>
            <person name="Bustamante F.O."/>
            <person name="Brasileiro-Vidal A.C."/>
            <person name="Benko-Iseppon A.M."/>
        </authorList>
    </citation>
    <scope>NUCLEOTIDE SEQUENCE [LARGE SCALE GENOMIC DNA]</scope>
    <source>
        <tissue evidence="1">Leaves</tissue>
    </source>
</reference>
<sequence>MIFNLYVTTWRKHQCRRDTNDTKNGPMPLPLKCVIGSEQVPHPCMRDYTCSPKLPVPHPIPAALEQPCHVTQPHGTRKKTHK</sequence>
<proteinExistence type="predicted"/>
<organism evidence="1 2">
    <name type="scientific">Stylosanthes scabra</name>
    <dbReference type="NCBI Taxonomy" id="79078"/>
    <lineage>
        <taxon>Eukaryota</taxon>
        <taxon>Viridiplantae</taxon>
        <taxon>Streptophyta</taxon>
        <taxon>Embryophyta</taxon>
        <taxon>Tracheophyta</taxon>
        <taxon>Spermatophyta</taxon>
        <taxon>Magnoliopsida</taxon>
        <taxon>eudicotyledons</taxon>
        <taxon>Gunneridae</taxon>
        <taxon>Pentapetalae</taxon>
        <taxon>rosids</taxon>
        <taxon>fabids</taxon>
        <taxon>Fabales</taxon>
        <taxon>Fabaceae</taxon>
        <taxon>Papilionoideae</taxon>
        <taxon>50 kb inversion clade</taxon>
        <taxon>dalbergioids sensu lato</taxon>
        <taxon>Dalbergieae</taxon>
        <taxon>Pterocarpus clade</taxon>
        <taxon>Stylosanthes</taxon>
    </lineage>
</organism>
<name>A0ABU6VZL8_9FABA</name>
<dbReference type="EMBL" id="JASCZI010155960">
    <property type="protein sequence ID" value="MED6178499.1"/>
    <property type="molecule type" value="Genomic_DNA"/>
</dbReference>
<accession>A0ABU6VZL8</accession>
<protein>
    <submittedName>
        <fullName evidence="1">Uncharacterized protein</fullName>
    </submittedName>
</protein>
<evidence type="ECO:0000313" key="2">
    <source>
        <dbReference type="Proteomes" id="UP001341840"/>
    </source>
</evidence>
<feature type="non-terminal residue" evidence="1">
    <location>
        <position position="82"/>
    </location>
</feature>
<dbReference type="Proteomes" id="UP001341840">
    <property type="component" value="Unassembled WGS sequence"/>
</dbReference>
<comment type="caution">
    <text evidence="1">The sequence shown here is derived from an EMBL/GenBank/DDBJ whole genome shotgun (WGS) entry which is preliminary data.</text>
</comment>